<feature type="compositionally biased region" description="Low complexity" evidence="1">
    <location>
        <begin position="17"/>
        <end position="26"/>
    </location>
</feature>
<dbReference type="EMBL" id="WTXG01000048">
    <property type="protein sequence ID" value="KAI0296523.1"/>
    <property type="molecule type" value="Genomic_DNA"/>
</dbReference>
<protein>
    <submittedName>
        <fullName evidence="2">Uncharacterized protein</fullName>
    </submittedName>
</protein>
<reference evidence="2" key="1">
    <citation type="journal article" date="2022" name="New Phytol.">
        <title>Evolutionary transition to the ectomycorrhizal habit in the genomes of a hyperdiverse lineage of mushroom-forming fungi.</title>
        <authorList>
            <person name="Looney B."/>
            <person name="Miyauchi S."/>
            <person name="Morin E."/>
            <person name="Drula E."/>
            <person name="Courty P.E."/>
            <person name="Kohler A."/>
            <person name="Kuo A."/>
            <person name="LaButti K."/>
            <person name="Pangilinan J."/>
            <person name="Lipzen A."/>
            <person name="Riley R."/>
            <person name="Andreopoulos W."/>
            <person name="He G."/>
            <person name="Johnson J."/>
            <person name="Nolan M."/>
            <person name="Tritt A."/>
            <person name="Barry K.W."/>
            <person name="Grigoriev I.V."/>
            <person name="Nagy L.G."/>
            <person name="Hibbett D."/>
            <person name="Henrissat B."/>
            <person name="Matheny P.B."/>
            <person name="Labbe J."/>
            <person name="Martin F.M."/>
        </authorList>
    </citation>
    <scope>NUCLEOTIDE SEQUENCE</scope>
    <source>
        <strain evidence="2">BPL690</strain>
    </source>
</reference>
<evidence type="ECO:0000256" key="1">
    <source>
        <dbReference type="SAM" id="MobiDB-lite"/>
    </source>
</evidence>
<dbReference type="Proteomes" id="UP001203297">
    <property type="component" value="Unassembled WGS sequence"/>
</dbReference>
<proteinExistence type="predicted"/>
<accession>A0AAD4LZD2</accession>
<feature type="region of interest" description="Disordered" evidence="1">
    <location>
        <begin position="77"/>
        <end position="117"/>
    </location>
</feature>
<name>A0AAD4LZD2_9AGAM</name>
<feature type="compositionally biased region" description="Basic and acidic residues" evidence="1">
    <location>
        <begin position="87"/>
        <end position="104"/>
    </location>
</feature>
<evidence type="ECO:0000313" key="3">
    <source>
        <dbReference type="Proteomes" id="UP001203297"/>
    </source>
</evidence>
<sequence>MVQIQRHPAHVDTSQIPASDPPALLSSSQGELAWLLEPGEFTSASSSHLSSDGSIWEPVTPDHREALLDNAGLLGNRSVPVRCGKRPRADNDDSREADSYESRPQKRGKKRGKGGTTALGVLEAAGPISRACHKPATWTSKAIDGKSRVVGRGAERLAASNTQGVYHQFLTGPSVQQELAGTAVWGKLPWVEGRV</sequence>
<organism evidence="2 3">
    <name type="scientific">Multifurca ochricompacta</name>
    <dbReference type="NCBI Taxonomy" id="376703"/>
    <lineage>
        <taxon>Eukaryota</taxon>
        <taxon>Fungi</taxon>
        <taxon>Dikarya</taxon>
        <taxon>Basidiomycota</taxon>
        <taxon>Agaricomycotina</taxon>
        <taxon>Agaricomycetes</taxon>
        <taxon>Russulales</taxon>
        <taxon>Russulaceae</taxon>
        <taxon>Multifurca</taxon>
    </lineage>
</organism>
<gene>
    <name evidence="2" type="ORF">B0F90DRAFT_1036352</name>
</gene>
<comment type="caution">
    <text evidence="2">The sequence shown here is derived from an EMBL/GenBank/DDBJ whole genome shotgun (WGS) entry which is preliminary data.</text>
</comment>
<evidence type="ECO:0000313" key="2">
    <source>
        <dbReference type="EMBL" id="KAI0296523.1"/>
    </source>
</evidence>
<keyword evidence="3" id="KW-1185">Reference proteome</keyword>
<feature type="region of interest" description="Disordered" evidence="1">
    <location>
        <begin position="1"/>
        <end position="26"/>
    </location>
</feature>
<dbReference type="AlphaFoldDB" id="A0AAD4LZD2"/>